<evidence type="ECO:0000313" key="1">
    <source>
        <dbReference type="EMBL" id="KAI0094859.1"/>
    </source>
</evidence>
<dbReference type="EMBL" id="MU274900">
    <property type="protein sequence ID" value="KAI0094859.1"/>
    <property type="molecule type" value="Genomic_DNA"/>
</dbReference>
<evidence type="ECO:0000313" key="2">
    <source>
        <dbReference type="Proteomes" id="UP001055072"/>
    </source>
</evidence>
<reference evidence="1" key="1">
    <citation type="journal article" date="2021" name="Environ. Microbiol.">
        <title>Gene family expansions and transcriptome signatures uncover fungal adaptations to wood decay.</title>
        <authorList>
            <person name="Hage H."/>
            <person name="Miyauchi S."/>
            <person name="Viragh M."/>
            <person name="Drula E."/>
            <person name="Min B."/>
            <person name="Chaduli D."/>
            <person name="Navarro D."/>
            <person name="Favel A."/>
            <person name="Norest M."/>
            <person name="Lesage-Meessen L."/>
            <person name="Balint B."/>
            <person name="Merenyi Z."/>
            <person name="de Eugenio L."/>
            <person name="Morin E."/>
            <person name="Martinez A.T."/>
            <person name="Baldrian P."/>
            <person name="Stursova M."/>
            <person name="Martinez M.J."/>
            <person name="Novotny C."/>
            <person name="Magnuson J.K."/>
            <person name="Spatafora J.W."/>
            <person name="Maurice S."/>
            <person name="Pangilinan J."/>
            <person name="Andreopoulos W."/>
            <person name="LaButti K."/>
            <person name="Hundley H."/>
            <person name="Na H."/>
            <person name="Kuo A."/>
            <person name="Barry K."/>
            <person name="Lipzen A."/>
            <person name="Henrissat B."/>
            <person name="Riley R."/>
            <person name="Ahrendt S."/>
            <person name="Nagy L.G."/>
            <person name="Grigoriev I.V."/>
            <person name="Martin F."/>
            <person name="Rosso M.N."/>
        </authorList>
    </citation>
    <scope>NUCLEOTIDE SEQUENCE</scope>
    <source>
        <strain evidence="1">CBS 384.51</strain>
    </source>
</reference>
<keyword evidence="2" id="KW-1185">Reference proteome</keyword>
<dbReference type="Proteomes" id="UP001055072">
    <property type="component" value="Unassembled WGS sequence"/>
</dbReference>
<comment type="caution">
    <text evidence="1">The sequence shown here is derived from an EMBL/GenBank/DDBJ whole genome shotgun (WGS) entry which is preliminary data.</text>
</comment>
<gene>
    <name evidence="1" type="ORF">BDY19DRAFT_914964</name>
</gene>
<protein>
    <submittedName>
        <fullName evidence="1">Uncharacterized protein</fullName>
    </submittedName>
</protein>
<accession>A0ACB8UKP4</accession>
<proteinExistence type="predicted"/>
<organism evidence="1 2">
    <name type="scientific">Irpex rosettiformis</name>
    <dbReference type="NCBI Taxonomy" id="378272"/>
    <lineage>
        <taxon>Eukaryota</taxon>
        <taxon>Fungi</taxon>
        <taxon>Dikarya</taxon>
        <taxon>Basidiomycota</taxon>
        <taxon>Agaricomycotina</taxon>
        <taxon>Agaricomycetes</taxon>
        <taxon>Polyporales</taxon>
        <taxon>Irpicaceae</taxon>
        <taxon>Irpex</taxon>
    </lineage>
</organism>
<sequence length="358" mass="39173">MATNAENVPKASLYISKTSIWASVPRLALEEKGYGPDEVDLKEVDLSKGENFDPSYLRINANATVPTLVVPLSTTLEPEVESRYRAIKDTKSIVEFLDKSRSPQSRTHTTSSAPAPTLTPATIAFSTASNKVVDILHSLPADPNALLFLNARNDEELKNVTPELRPLLHAKTDAITDLIKQNEASEVKVSEKTVKFWEVRRAASTMMLDVIEEGDKSIDELDDAAKKSRTEYFAAAQNGWNNLKEVLVTLSQDIIGPFVLGDQISIADLHLAAWLARIAKLSGGSASDDGNAVITAIVNHVGEGFTLTKDFSVAEARRRAGLPPTTADPNERQARLAAFWDAIKERPSWKKVYADGLH</sequence>
<name>A0ACB8UKP4_9APHY</name>